<gene>
    <name evidence="1" type="ORF">AEK19_MT1837</name>
</gene>
<dbReference type="AlphaFoldDB" id="A0A1Y0B3Q0"/>
<name>A0A1Y0B3Q0_9LAMI</name>
<reference evidence="1" key="1">
    <citation type="submission" date="2017-03" db="EMBL/GenBank/DDBJ databases">
        <title>The mitochondrial genome of the carnivorous plant Utricularia reniformis (Lentibulariaceae): structure, comparative analysis and evolutionary landmarks.</title>
        <authorList>
            <person name="Silva S.R."/>
            <person name="Alvarenga D.O."/>
            <person name="Michael T.P."/>
            <person name="Miranda V.F.O."/>
            <person name="Varani A.M."/>
        </authorList>
    </citation>
    <scope>NUCLEOTIDE SEQUENCE</scope>
</reference>
<protein>
    <submittedName>
        <fullName evidence="1">Uncharacterized protein</fullName>
    </submittedName>
</protein>
<organism evidence="1">
    <name type="scientific">Utricularia reniformis</name>
    <dbReference type="NCBI Taxonomy" id="192314"/>
    <lineage>
        <taxon>Eukaryota</taxon>
        <taxon>Viridiplantae</taxon>
        <taxon>Streptophyta</taxon>
        <taxon>Embryophyta</taxon>
        <taxon>Tracheophyta</taxon>
        <taxon>Spermatophyta</taxon>
        <taxon>Magnoliopsida</taxon>
        <taxon>eudicotyledons</taxon>
        <taxon>Gunneridae</taxon>
        <taxon>Pentapetalae</taxon>
        <taxon>asterids</taxon>
        <taxon>lamiids</taxon>
        <taxon>Lamiales</taxon>
        <taxon>Lentibulariaceae</taxon>
        <taxon>Utricularia</taxon>
    </lineage>
</organism>
<geneLocation type="mitochondrion" evidence="1"/>
<proteinExistence type="predicted"/>
<sequence length="51" mass="5946">MKYRVSIPFFERIQPILTGPDRWDRFIHSIWACRRGTSVRPIADASNSPLS</sequence>
<accession>A0A1Y0B3Q0</accession>
<keyword evidence="1" id="KW-0496">Mitochondrion</keyword>
<dbReference type="EMBL" id="KY774314">
    <property type="protein sequence ID" value="ART32007.1"/>
    <property type="molecule type" value="Genomic_DNA"/>
</dbReference>
<evidence type="ECO:0000313" key="1">
    <source>
        <dbReference type="EMBL" id="ART32007.1"/>
    </source>
</evidence>